<reference evidence="1" key="1">
    <citation type="submission" date="2021-02" db="EMBL/GenBank/DDBJ databases">
        <authorList>
            <consortium name="DOE Joint Genome Institute"/>
            <person name="Ahrendt S."/>
            <person name="Looney B.P."/>
            <person name="Miyauchi S."/>
            <person name="Morin E."/>
            <person name="Drula E."/>
            <person name="Courty P.E."/>
            <person name="Chicoki N."/>
            <person name="Fauchery L."/>
            <person name="Kohler A."/>
            <person name="Kuo A."/>
            <person name="Labutti K."/>
            <person name="Pangilinan J."/>
            <person name="Lipzen A."/>
            <person name="Riley R."/>
            <person name="Andreopoulos W."/>
            <person name="He G."/>
            <person name="Johnson J."/>
            <person name="Barry K.W."/>
            <person name="Grigoriev I.V."/>
            <person name="Nagy L."/>
            <person name="Hibbett D."/>
            <person name="Henrissat B."/>
            <person name="Matheny P.B."/>
            <person name="Labbe J."/>
            <person name="Martin F."/>
        </authorList>
    </citation>
    <scope>NUCLEOTIDE SEQUENCE</scope>
    <source>
        <strain evidence="1">EC-137</strain>
    </source>
</reference>
<keyword evidence="2" id="KW-1185">Reference proteome</keyword>
<name>A0ACB8QSK2_9AGAM</name>
<evidence type="ECO:0000313" key="1">
    <source>
        <dbReference type="EMBL" id="KAI0034813.1"/>
    </source>
</evidence>
<organism evidence="1 2">
    <name type="scientific">Vararia minispora EC-137</name>
    <dbReference type="NCBI Taxonomy" id="1314806"/>
    <lineage>
        <taxon>Eukaryota</taxon>
        <taxon>Fungi</taxon>
        <taxon>Dikarya</taxon>
        <taxon>Basidiomycota</taxon>
        <taxon>Agaricomycotina</taxon>
        <taxon>Agaricomycetes</taxon>
        <taxon>Russulales</taxon>
        <taxon>Lachnocladiaceae</taxon>
        <taxon>Vararia</taxon>
    </lineage>
</organism>
<dbReference type="Proteomes" id="UP000814128">
    <property type="component" value="Unassembled WGS sequence"/>
</dbReference>
<reference evidence="1" key="2">
    <citation type="journal article" date="2022" name="New Phytol.">
        <title>Evolutionary transition to the ectomycorrhizal habit in the genomes of a hyperdiverse lineage of mushroom-forming fungi.</title>
        <authorList>
            <person name="Looney B."/>
            <person name="Miyauchi S."/>
            <person name="Morin E."/>
            <person name="Drula E."/>
            <person name="Courty P.E."/>
            <person name="Kohler A."/>
            <person name="Kuo A."/>
            <person name="LaButti K."/>
            <person name="Pangilinan J."/>
            <person name="Lipzen A."/>
            <person name="Riley R."/>
            <person name="Andreopoulos W."/>
            <person name="He G."/>
            <person name="Johnson J."/>
            <person name="Nolan M."/>
            <person name="Tritt A."/>
            <person name="Barry K.W."/>
            <person name="Grigoriev I.V."/>
            <person name="Nagy L.G."/>
            <person name="Hibbett D."/>
            <person name="Henrissat B."/>
            <person name="Matheny P.B."/>
            <person name="Labbe J."/>
            <person name="Martin F.M."/>
        </authorList>
    </citation>
    <scope>NUCLEOTIDE SEQUENCE</scope>
    <source>
        <strain evidence="1">EC-137</strain>
    </source>
</reference>
<comment type="caution">
    <text evidence="1">The sequence shown here is derived from an EMBL/GenBank/DDBJ whole genome shotgun (WGS) entry which is preliminary data.</text>
</comment>
<accession>A0ACB8QSK2</accession>
<evidence type="ECO:0000313" key="2">
    <source>
        <dbReference type="Proteomes" id="UP000814128"/>
    </source>
</evidence>
<protein>
    <submittedName>
        <fullName evidence="1">Uncharacterized protein</fullName>
    </submittedName>
</protein>
<gene>
    <name evidence="1" type="ORF">K488DRAFT_83653</name>
</gene>
<proteinExistence type="predicted"/>
<sequence length="538" mass="53822">MLANSVNVLVLATIAANVAPAALAVPLRTAKRDSGFVSASSAAIAPPLIRVGLEERSETTIVGGTAPGVGASLVSETFGSNRRSVGDVYVDPDTGVIYADMPDSQNASKRSIKAIGTAIAGGLASGAAGSIISNLLNNRNAGDVFMDETGTIYVDMPDTQDPSKRSIKAIGTAIAGGLASGAAGSLISNLLNNREVQEERSIKAIGTAIAGGLASGAAGSVISHFLNNRDVGDMYLDTGSGVVYMDMGNGTSPSKRSVKAIGTAIAGGLAAGAAGSVISNLLNNRAAGDMYVDTDTGVIYADMPDAQDPSKRSVKAIGTAIAGGLASGAAGSLISNLLNNREVHEERSIKAIGTAIAGGLASGAAGSVISHFLNNRDVGDMYVDPNTGVVYVDMPDTQDPSKRSIKAIGTAIAGGLASGAAGSFVSNLLNNREVQEERSIKAIGTAIAGGLASGAAGSAISHFLNNRDVGNMFLDTDSGVVYMDVGEGTSPSKRSVKAIGTAIVGGLASGAAGSVISNLLNNREVADALAARSIDELD</sequence>
<dbReference type="EMBL" id="MU273494">
    <property type="protein sequence ID" value="KAI0034813.1"/>
    <property type="molecule type" value="Genomic_DNA"/>
</dbReference>